<protein>
    <submittedName>
        <fullName evidence="4">Uncharacterized protein</fullName>
    </submittedName>
</protein>
<feature type="compositionally biased region" description="Basic and acidic residues" evidence="1">
    <location>
        <begin position="119"/>
        <end position="136"/>
    </location>
</feature>
<dbReference type="EnsemblMetazoa" id="PPA04359.1">
    <property type="protein sequence ID" value="PPA04359.1"/>
    <property type="gene ID" value="WBGene00093913"/>
</dbReference>
<accession>A0A8R1U4V0</accession>
<keyword evidence="5" id="KW-1185">Reference proteome</keyword>
<feature type="chain" id="PRO_5035820691" evidence="3">
    <location>
        <begin position="22"/>
        <end position="177"/>
    </location>
</feature>
<dbReference type="AlphaFoldDB" id="A0A8R1U4V0"/>
<feature type="region of interest" description="Disordered" evidence="1">
    <location>
        <begin position="119"/>
        <end position="149"/>
    </location>
</feature>
<evidence type="ECO:0000256" key="1">
    <source>
        <dbReference type="SAM" id="MobiDB-lite"/>
    </source>
</evidence>
<organism evidence="4 5">
    <name type="scientific">Pristionchus pacificus</name>
    <name type="common">Parasitic nematode worm</name>
    <dbReference type="NCBI Taxonomy" id="54126"/>
    <lineage>
        <taxon>Eukaryota</taxon>
        <taxon>Metazoa</taxon>
        <taxon>Ecdysozoa</taxon>
        <taxon>Nematoda</taxon>
        <taxon>Chromadorea</taxon>
        <taxon>Rhabditida</taxon>
        <taxon>Rhabditina</taxon>
        <taxon>Diplogasteromorpha</taxon>
        <taxon>Diplogasteroidea</taxon>
        <taxon>Neodiplogasteridae</taxon>
        <taxon>Pristionchus</taxon>
    </lineage>
</organism>
<keyword evidence="3" id="KW-0732">Signal</keyword>
<reference evidence="4" key="2">
    <citation type="submission" date="2022-06" db="UniProtKB">
        <authorList>
            <consortium name="EnsemblMetazoa"/>
        </authorList>
    </citation>
    <scope>IDENTIFICATION</scope>
    <source>
        <strain evidence="4">PS312</strain>
    </source>
</reference>
<reference evidence="5" key="1">
    <citation type="journal article" date="2008" name="Nat. Genet.">
        <title>The Pristionchus pacificus genome provides a unique perspective on nematode lifestyle and parasitism.</title>
        <authorList>
            <person name="Dieterich C."/>
            <person name="Clifton S.W."/>
            <person name="Schuster L.N."/>
            <person name="Chinwalla A."/>
            <person name="Delehaunty K."/>
            <person name="Dinkelacker I."/>
            <person name="Fulton L."/>
            <person name="Fulton R."/>
            <person name="Godfrey J."/>
            <person name="Minx P."/>
            <person name="Mitreva M."/>
            <person name="Roeseler W."/>
            <person name="Tian H."/>
            <person name="Witte H."/>
            <person name="Yang S.P."/>
            <person name="Wilson R.K."/>
            <person name="Sommer R.J."/>
        </authorList>
    </citation>
    <scope>NUCLEOTIDE SEQUENCE [LARGE SCALE GENOMIC DNA]</scope>
    <source>
        <strain evidence="5">PS312</strain>
    </source>
</reference>
<name>A0A8R1U4V0_PRIPA</name>
<evidence type="ECO:0000313" key="5">
    <source>
        <dbReference type="Proteomes" id="UP000005239"/>
    </source>
</evidence>
<keyword evidence="2" id="KW-1133">Transmembrane helix</keyword>
<keyword evidence="2" id="KW-0812">Transmembrane</keyword>
<evidence type="ECO:0000313" key="4">
    <source>
        <dbReference type="EnsemblMetazoa" id="PPA04359.1"/>
    </source>
</evidence>
<dbReference type="Proteomes" id="UP000005239">
    <property type="component" value="Unassembled WGS sequence"/>
</dbReference>
<proteinExistence type="predicted"/>
<keyword evidence="2" id="KW-0472">Membrane</keyword>
<sequence>MRPSCLLLVSKIWGTMPGAMAELLRLVKLKNPTLHLTSSVVALPGHARANKLRNTPSDIAIGVAMVLVAVFCALAYSAILISIWRDKELMQMTCYTVHARLYVGQQRVLGVDEQVCAREEEGGGEKRKKETREAAASRKRSYPFDDEEEEEEEVGLLFITMELTIQAKPSTRKKVNE</sequence>
<feature type="signal peptide" evidence="3">
    <location>
        <begin position="1"/>
        <end position="21"/>
    </location>
</feature>
<evidence type="ECO:0000256" key="2">
    <source>
        <dbReference type="SAM" id="Phobius"/>
    </source>
</evidence>
<evidence type="ECO:0000256" key="3">
    <source>
        <dbReference type="SAM" id="SignalP"/>
    </source>
</evidence>
<feature type="transmembrane region" description="Helical" evidence="2">
    <location>
        <begin position="59"/>
        <end position="83"/>
    </location>
</feature>
<gene>
    <name evidence="4" type="primary">WBGene00093913</name>
</gene>